<dbReference type="STRING" id="326424.FRAAL1294"/>
<dbReference type="Pfam" id="PF00724">
    <property type="entry name" value="Oxidored_FMN"/>
    <property type="match status" value="1"/>
</dbReference>
<dbReference type="InterPro" id="IPR045247">
    <property type="entry name" value="Oye-like"/>
</dbReference>
<dbReference type="Proteomes" id="UP000000657">
    <property type="component" value="Chromosome"/>
</dbReference>
<dbReference type="InterPro" id="IPR013785">
    <property type="entry name" value="Aldolase_TIM"/>
</dbReference>
<dbReference type="KEGG" id="fal:FRAAL1294"/>
<comment type="cofactor">
    <cofactor evidence="1">
        <name>FMN</name>
        <dbReference type="ChEBI" id="CHEBI:58210"/>
    </cofactor>
</comment>
<dbReference type="InterPro" id="IPR001155">
    <property type="entry name" value="OxRdtase_FMN_N"/>
</dbReference>
<feature type="domain" description="NADH:flavin oxidoreductase/NADH oxidase N-terminal" evidence="4">
    <location>
        <begin position="13"/>
        <end position="337"/>
    </location>
</feature>
<keyword evidence="3 5" id="KW-0560">Oxidoreductase</keyword>
<evidence type="ECO:0000256" key="3">
    <source>
        <dbReference type="ARBA" id="ARBA00023002"/>
    </source>
</evidence>
<name>Q0RR67_FRAAA</name>
<comment type="similarity">
    <text evidence="2">Belongs to the NADH:flavin oxidoreductase/NADH oxidase family.</text>
</comment>
<dbReference type="PANTHER" id="PTHR22893:SF91">
    <property type="entry name" value="NADPH DEHYDROGENASE 2-RELATED"/>
    <property type="match status" value="1"/>
</dbReference>
<proteinExistence type="inferred from homology"/>
<evidence type="ECO:0000256" key="1">
    <source>
        <dbReference type="ARBA" id="ARBA00001917"/>
    </source>
</evidence>
<dbReference type="HOGENOM" id="CLU_012153_0_1_11"/>
<protein>
    <submittedName>
        <fullName evidence="5">Oxidoreductase</fullName>
        <ecNumber evidence="5">1.-.-.-</ecNumber>
    </submittedName>
</protein>
<keyword evidence="6" id="KW-1185">Reference proteome</keyword>
<dbReference type="GO" id="GO:0016628">
    <property type="term" value="F:oxidoreductase activity, acting on the CH-CH group of donors, NAD or NADP as acceptor"/>
    <property type="evidence" value="ECO:0007669"/>
    <property type="project" value="UniProtKB-ARBA"/>
</dbReference>
<dbReference type="GO" id="GO:0010181">
    <property type="term" value="F:FMN binding"/>
    <property type="evidence" value="ECO:0007669"/>
    <property type="project" value="InterPro"/>
</dbReference>
<dbReference type="PANTHER" id="PTHR22893">
    <property type="entry name" value="NADH OXIDOREDUCTASE-RELATED"/>
    <property type="match status" value="1"/>
</dbReference>
<organism evidence="5 6">
    <name type="scientific">Frankia alni (strain DSM 45986 / CECT 9034 / ACN14a)</name>
    <dbReference type="NCBI Taxonomy" id="326424"/>
    <lineage>
        <taxon>Bacteria</taxon>
        <taxon>Bacillati</taxon>
        <taxon>Actinomycetota</taxon>
        <taxon>Actinomycetes</taxon>
        <taxon>Frankiales</taxon>
        <taxon>Frankiaceae</taxon>
        <taxon>Frankia</taxon>
    </lineage>
</organism>
<reference evidence="5 6" key="1">
    <citation type="journal article" date="2007" name="Genome Res.">
        <title>Genome characteristics of facultatively symbiotic Frankia sp. strains reflect host range and host plant biogeography.</title>
        <authorList>
            <person name="Normand P."/>
            <person name="Lapierre P."/>
            <person name="Tisa L.S."/>
            <person name="Gogarten J.P."/>
            <person name="Alloisio N."/>
            <person name="Bagnarol E."/>
            <person name="Bassi C.A."/>
            <person name="Berry A.M."/>
            <person name="Bickhart D.M."/>
            <person name="Choisne N."/>
            <person name="Couloux A."/>
            <person name="Cournoyer B."/>
            <person name="Cruveiller S."/>
            <person name="Daubin V."/>
            <person name="Demange N."/>
            <person name="Francino M.P."/>
            <person name="Goltsman E."/>
            <person name="Huang Y."/>
            <person name="Kopp O.R."/>
            <person name="Labarre L."/>
            <person name="Lapidus A."/>
            <person name="Lavire C."/>
            <person name="Marechal J."/>
            <person name="Martinez M."/>
            <person name="Mastronunzio J.E."/>
            <person name="Mullin B.C."/>
            <person name="Niemann J."/>
            <person name="Pujic P."/>
            <person name="Rawnsley T."/>
            <person name="Rouy Z."/>
            <person name="Schenowitz C."/>
            <person name="Sellstedt A."/>
            <person name="Tavares F."/>
            <person name="Tomkins J.P."/>
            <person name="Vallenet D."/>
            <person name="Valverde C."/>
            <person name="Wall L.G."/>
            <person name="Wang Y."/>
            <person name="Medigue C."/>
            <person name="Benson D.R."/>
        </authorList>
    </citation>
    <scope>NUCLEOTIDE SEQUENCE [LARGE SCALE GENOMIC DNA]</scope>
    <source>
        <strain evidence="6">DSM 45986 / CECT 9034 / ACN14a</strain>
    </source>
</reference>
<dbReference type="Gene3D" id="3.20.20.70">
    <property type="entry name" value="Aldolase class I"/>
    <property type="match status" value="1"/>
</dbReference>
<evidence type="ECO:0000256" key="2">
    <source>
        <dbReference type="ARBA" id="ARBA00005979"/>
    </source>
</evidence>
<dbReference type="CDD" id="cd02933">
    <property type="entry name" value="OYE_like_FMN"/>
    <property type="match status" value="1"/>
</dbReference>
<gene>
    <name evidence="5" type="ordered locus">FRAAL1294</name>
</gene>
<dbReference type="SUPFAM" id="SSF51395">
    <property type="entry name" value="FMN-linked oxidoreductases"/>
    <property type="match status" value="1"/>
</dbReference>
<sequence length="384" mass="39534">MTVTRGSPMTTAFDPIDLAGLHLANRIAMAPMTRNRAFGPGATPTPSMATYYAQRAGAGLIITEGVQPSAVGQGYPNTPGLHSAEQVQAWRAVTAAVHDAGGVIFAQLMHAGRISHPSLLPAGAIPLAPSAVRPAGQTFSATGMADFETPAELTEVQISEIIAEFAEAASNAVAAGFDGVEVHGANGYLINQFLATNANRRTDGWGGSVAGRIRFAVEVTRAVVEAIGANRVGLRISPGGSFNDIVVDDVPATYTALVDAVRPLGLAYLHIAENAERSLTVELRRRFGGTLILNPATGDQPTGLADLPLVEDGTTDLLSFGAAFLANPDLPARLAAGGPFNPGDRATLYGGDDRGYLDYPTLLPVATGAPAVPAQQPTAAALPA</sequence>
<evidence type="ECO:0000313" key="6">
    <source>
        <dbReference type="Proteomes" id="UP000000657"/>
    </source>
</evidence>
<dbReference type="EMBL" id="CT573213">
    <property type="protein sequence ID" value="CAJ59955.1"/>
    <property type="molecule type" value="Genomic_DNA"/>
</dbReference>
<accession>Q0RR67</accession>
<dbReference type="FunFam" id="3.20.20.70:FF:000059">
    <property type="entry name" value="N-ethylmaleimide reductase, FMN-linked"/>
    <property type="match status" value="1"/>
</dbReference>
<dbReference type="GO" id="GO:0005829">
    <property type="term" value="C:cytosol"/>
    <property type="evidence" value="ECO:0007669"/>
    <property type="project" value="UniProtKB-ARBA"/>
</dbReference>
<evidence type="ECO:0000313" key="5">
    <source>
        <dbReference type="EMBL" id="CAJ59955.1"/>
    </source>
</evidence>
<dbReference type="eggNOG" id="COG1902">
    <property type="taxonomic scope" value="Bacteria"/>
</dbReference>
<dbReference type="AlphaFoldDB" id="Q0RR67"/>
<evidence type="ECO:0000259" key="4">
    <source>
        <dbReference type="Pfam" id="PF00724"/>
    </source>
</evidence>
<dbReference type="EC" id="1.-.-.-" evidence="5"/>